<dbReference type="HOGENOM" id="CLU_045647_5_3_9"/>
<dbReference type="eggNOG" id="COG1386">
    <property type="taxonomic scope" value="Bacteria"/>
</dbReference>
<keyword evidence="3 5" id="KW-0159">Chromosome partition</keyword>
<dbReference type="GO" id="GO:0005737">
    <property type="term" value="C:cytoplasm"/>
    <property type="evidence" value="ECO:0007669"/>
    <property type="project" value="UniProtKB-SubCell"/>
</dbReference>
<dbReference type="OrthoDB" id="9806226at2"/>
<evidence type="ECO:0000313" key="7">
    <source>
        <dbReference type="EMBL" id="AEV68134.1"/>
    </source>
</evidence>
<dbReference type="STRING" id="720554.Clocl_1487"/>
<proteinExistence type="inferred from homology"/>
<evidence type="ECO:0000256" key="3">
    <source>
        <dbReference type="ARBA" id="ARBA00022829"/>
    </source>
</evidence>
<evidence type="ECO:0000256" key="2">
    <source>
        <dbReference type="ARBA" id="ARBA00022618"/>
    </source>
</evidence>
<dbReference type="PANTHER" id="PTHR34298">
    <property type="entry name" value="SEGREGATION AND CONDENSATION PROTEIN B"/>
    <property type="match status" value="1"/>
</dbReference>
<keyword evidence="4 5" id="KW-0131">Cell cycle</keyword>
<feature type="compositionally biased region" description="Basic and acidic residues" evidence="6">
    <location>
        <begin position="177"/>
        <end position="196"/>
    </location>
</feature>
<dbReference type="Gene3D" id="1.10.10.10">
    <property type="entry name" value="Winged helix-like DNA-binding domain superfamily/Winged helix DNA-binding domain"/>
    <property type="match status" value="2"/>
</dbReference>
<gene>
    <name evidence="5" type="primary">scpB</name>
    <name evidence="7" type="ordered locus">Clocl_1487</name>
</gene>
<dbReference type="Pfam" id="PF04079">
    <property type="entry name" value="SMC_ScpB"/>
    <property type="match status" value="1"/>
</dbReference>
<dbReference type="HAMAP" id="MF_01804">
    <property type="entry name" value="ScpB"/>
    <property type="match status" value="1"/>
</dbReference>
<dbReference type="EMBL" id="CP003065">
    <property type="protein sequence ID" value="AEV68134.1"/>
    <property type="molecule type" value="Genomic_DNA"/>
</dbReference>
<evidence type="ECO:0000313" key="8">
    <source>
        <dbReference type="Proteomes" id="UP000005435"/>
    </source>
</evidence>
<comment type="subunit">
    <text evidence="5">Homodimer. Homodimerization may be required to stabilize the binding of ScpA to the Smc head domains. Component of a cohesin-like complex composed of ScpA, ScpB and the Smc homodimer, in which ScpA and ScpB bind to the head domain of Smc. The presence of the three proteins is required for the association of the complex with DNA.</text>
</comment>
<evidence type="ECO:0000256" key="6">
    <source>
        <dbReference type="SAM" id="MobiDB-lite"/>
    </source>
</evidence>
<dbReference type="InterPro" id="IPR036388">
    <property type="entry name" value="WH-like_DNA-bd_sf"/>
</dbReference>
<dbReference type="PANTHER" id="PTHR34298:SF2">
    <property type="entry name" value="SEGREGATION AND CONDENSATION PROTEIN B"/>
    <property type="match status" value="1"/>
</dbReference>
<evidence type="ECO:0000256" key="4">
    <source>
        <dbReference type="ARBA" id="ARBA00023306"/>
    </source>
</evidence>
<dbReference type="RefSeq" id="WP_014254746.1">
    <property type="nucleotide sequence ID" value="NC_016627.1"/>
</dbReference>
<keyword evidence="1 5" id="KW-0963">Cytoplasm</keyword>
<keyword evidence="8" id="KW-1185">Reference proteome</keyword>
<dbReference type="GO" id="GO:0051301">
    <property type="term" value="P:cell division"/>
    <property type="evidence" value="ECO:0007669"/>
    <property type="project" value="UniProtKB-KW"/>
</dbReference>
<name>G8M216_ACECE</name>
<evidence type="ECO:0000256" key="5">
    <source>
        <dbReference type="HAMAP-Rule" id="MF_01804"/>
    </source>
</evidence>
<sequence>MDLKKLEGIIEGLLFASGDRLSLEKICEIAGVDKKTVKLVINNMIVNYNENPARGITIREINNGYQLCSKPELYEYVKVLFEPKQKSGLSQAAFETLAIIAFNRPITKAKIEQIRGVNSDSAIAKLLERNLIREAGRLDAPGKPILYETTEEFFRSFGYKSDSDLPIFEMNEIPEVVEPRQDENNTDDKNEENVNS</sequence>
<keyword evidence="2 5" id="KW-0132">Cell division</keyword>
<dbReference type="NCBIfam" id="TIGR00281">
    <property type="entry name" value="SMC-Scp complex subunit ScpB"/>
    <property type="match status" value="1"/>
</dbReference>
<comment type="subcellular location">
    <subcellularLocation>
        <location evidence="5">Cytoplasm</location>
    </subcellularLocation>
    <text evidence="5">Associated with two foci at the outer edges of the nucleoid region in young cells, and at four foci within both cell halves in older cells.</text>
</comment>
<accession>G8M216</accession>
<reference evidence="8" key="1">
    <citation type="submission" date="2011-12" db="EMBL/GenBank/DDBJ databases">
        <title>Complete sequence of Clostridium clariflavum DSM 19732.</title>
        <authorList>
            <consortium name="US DOE Joint Genome Institute"/>
            <person name="Lucas S."/>
            <person name="Han J."/>
            <person name="Lapidus A."/>
            <person name="Cheng J.-F."/>
            <person name="Goodwin L."/>
            <person name="Pitluck S."/>
            <person name="Peters L."/>
            <person name="Teshima H."/>
            <person name="Detter J.C."/>
            <person name="Han C."/>
            <person name="Tapia R."/>
            <person name="Land M."/>
            <person name="Hauser L."/>
            <person name="Kyrpides N."/>
            <person name="Ivanova N."/>
            <person name="Pagani I."/>
            <person name="Kitzmiller T."/>
            <person name="Lynd L."/>
            <person name="Izquierdo J."/>
            <person name="Woyke T."/>
        </authorList>
    </citation>
    <scope>NUCLEOTIDE SEQUENCE [LARGE SCALE GENOMIC DNA]</scope>
    <source>
        <strain evidence="8">DSM 19732 / NBRC 101661 / EBR45</strain>
    </source>
</reference>
<comment type="function">
    <text evidence="5">Participates in chromosomal partition during cell division. May act via the formation of a condensin-like complex containing Smc and ScpA that pull DNA away from mid-cell into both cell halves.</text>
</comment>
<dbReference type="SUPFAM" id="SSF46785">
    <property type="entry name" value="Winged helix' DNA-binding domain"/>
    <property type="match status" value="2"/>
</dbReference>
<dbReference type="Proteomes" id="UP000005435">
    <property type="component" value="Chromosome"/>
</dbReference>
<dbReference type="PIRSF" id="PIRSF019345">
    <property type="entry name" value="ScpB"/>
    <property type="match status" value="1"/>
</dbReference>
<dbReference type="GO" id="GO:0006260">
    <property type="term" value="P:DNA replication"/>
    <property type="evidence" value="ECO:0007669"/>
    <property type="project" value="UniProtKB-UniRule"/>
</dbReference>
<comment type="similarity">
    <text evidence="5">Belongs to the ScpB family.</text>
</comment>
<dbReference type="AlphaFoldDB" id="G8M216"/>
<evidence type="ECO:0000256" key="1">
    <source>
        <dbReference type="ARBA" id="ARBA00022490"/>
    </source>
</evidence>
<feature type="region of interest" description="Disordered" evidence="6">
    <location>
        <begin position="174"/>
        <end position="196"/>
    </location>
</feature>
<dbReference type="InterPro" id="IPR036390">
    <property type="entry name" value="WH_DNA-bd_sf"/>
</dbReference>
<protein>
    <recommendedName>
        <fullName evidence="5">Segregation and condensation protein B</fullName>
    </recommendedName>
</protein>
<dbReference type="KEGG" id="ccl:Clocl_1487"/>
<dbReference type="InterPro" id="IPR005234">
    <property type="entry name" value="ScpB_csome_segregation"/>
</dbReference>
<reference evidence="7 8" key="2">
    <citation type="journal article" date="2012" name="Stand. Genomic Sci.">
        <title>Complete Genome Sequence of Clostridium clariflavum DSM 19732.</title>
        <authorList>
            <person name="Izquierdo J.A."/>
            <person name="Goodwin L."/>
            <person name="Davenport K.W."/>
            <person name="Teshima H."/>
            <person name="Bruce D."/>
            <person name="Detter C."/>
            <person name="Tapia R."/>
            <person name="Han S."/>
            <person name="Land M."/>
            <person name="Hauser L."/>
            <person name="Jeffries C.D."/>
            <person name="Han J."/>
            <person name="Pitluck S."/>
            <person name="Nolan M."/>
            <person name="Chen A."/>
            <person name="Huntemann M."/>
            <person name="Mavromatis K."/>
            <person name="Mikhailova N."/>
            <person name="Liolios K."/>
            <person name="Woyke T."/>
            <person name="Lynd L.R."/>
        </authorList>
    </citation>
    <scope>NUCLEOTIDE SEQUENCE [LARGE SCALE GENOMIC DNA]</scope>
    <source>
        <strain evidence="8">DSM 19732 / NBRC 101661 / EBR45</strain>
    </source>
</reference>
<dbReference type="GO" id="GO:0051304">
    <property type="term" value="P:chromosome separation"/>
    <property type="evidence" value="ECO:0007669"/>
    <property type="project" value="InterPro"/>
</dbReference>
<organism evidence="7 8">
    <name type="scientific">Acetivibrio clariflavus (strain DSM 19732 / NBRC 101661 / EBR45)</name>
    <name type="common">Clostridium clariflavum</name>
    <dbReference type="NCBI Taxonomy" id="720554"/>
    <lineage>
        <taxon>Bacteria</taxon>
        <taxon>Bacillati</taxon>
        <taxon>Bacillota</taxon>
        <taxon>Clostridia</taxon>
        <taxon>Eubacteriales</taxon>
        <taxon>Oscillospiraceae</taxon>
        <taxon>Acetivibrio</taxon>
    </lineage>
</organism>